<reference evidence="3 4" key="1">
    <citation type="submission" date="2018-12" db="EMBL/GenBank/DDBJ databases">
        <authorList>
            <person name="Yang Y."/>
        </authorList>
    </citation>
    <scope>NUCLEOTIDE SEQUENCE [LARGE SCALE GENOMIC DNA]</scope>
    <source>
        <strain evidence="3 4">GSF71</strain>
    </source>
</reference>
<organism evidence="3 4">
    <name type="scientific">Azospirillum doebereinerae</name>
    <dbReference type="NCBI Taxonomy" id="92933"/>
    <lineage>
        <taxon>Bacteria</taxon>
        <taxon>Pseudomonadati</taxon>
        <taxon>Pseudomonadota</taxon>
        <taxon>Alphaproteobacteria</taxon>
        <taxon>Rhodospirillales</taxon>
        <taxon>Azospirillaceae</taxon>
        <taxon>Azospirillum</taxon>
    </lineage>
</organism>
<proteinExistence type="predicted"/>
<dbReference type="Proteomes" id="UP000280346">
    <property type="component" value="Unassembled WGS sequence"/>
</dbReference>
<gene>
    <name evidence="3" type="ORF">EJ913_30620</name>
</gene>
<accession>A0A433IZD5</accession>
<evidence type="ECO:0000313" key="3">
    <source>
        <dbReference type="EMBL" id="RUQ60423.1"/>
    </source>
</evidence>
<feature type="chain" id="PRO_5019320153" evidence="1">
    <location>
        <begin position="28"/>
        <end position="390"/>
    </location>
</feature>
<dbReference type="EMBL" id="RZIJ01000054">
    <property type="protein sequence ID" value="RUQ60423.1"/>
    <property type="molecule type" value="Genomic_DNA"/>
</dbReference>
<feature type="domain" description="DUF4384" evidence="2">
    <location>
        <begin position="265"/>
        <end position="343"/>
    </location>
</feature>
<feature type="signal peptide" evidence="1">
    <location>
        <begin position="1"/>
        <end position="27"/>
    </location>
</feature>
<comment type="caution">
    <text evidence="3">The sequence shown here is derived from an EMBL/GenBank/DDBJ whole genome shotgun (WGS) entry which is preliminary data.</text>
</comment>
<protein>
    <submittedName>
        <fullName evidence="3">DUF4384 domain-containing protein</fullName>
    </submittedName>
</protein>
<dbReference type="OrthoDB" id="7298463at2"/>
<evidence type="ECO:0000259" key="2">
    <source>
        <dbReference type="Pfam" id="PF14326"/>
    </source>
</evidence>
<keyword evidence="1" id="KW-0732">Signal</keyword>
<name>A0A433IZD5_9PROT</name>
<evidence type="ECO:0000313" key="4">
    <source>
        <dbReference type="Proteomes" id="UP000280346"/>
    </source>
</evidence>
<keyword evidence="4" id="KW-1185">Reference proteome</keyword>
<sequence>MTHRSAVRLCAGTVLATAVTLSPAAWAAEAVVVASTAPGYALGQIVADGASVTVPEGAGVMLLFASGRTLRIKGPYAGPFDSLRDKSQDTGARPSLGGLVSSERFVQTDLGAARTFGSPLNKAAERAFAIDPGIAGTYCVPAGGKPVLTRPRDGALTSVALSGAGREAPVTVTWTGDAPALWPTDLSLADGAEIRVGGPDGTPRHTLRFRTLDPPPNGTPNGAALALRLAGAGCARQAAALLTPLRDLVVPLDVYLAADRGPQASYRPGDPIRLVLQANRDAHVYCYLRNTRGQLIPLFPAGSGTSAAVAADTPLTMPGERMTLPLQAGETAGDMEVRCVAADHDLGGDLPGRADAFRPMTADTVAQLDRALNGMRDTEVVMAQVILRVR</sequence>
<evidence type="ECO:0000256" key="1">
    <source>
        <dbReference type="SAM" id="SignalP"/>
    </source>
</evidence>
<dbReference type="RefSeq" id="WP_127005126.1">
    <property type="nucleotide sequence ID" value="NZ_JAKOAR010000028.1"/>
</dbReference>
<dbReference type="AlphaFoldDB" id="A0A433IZD5"/>
<dbReference type="InterPro" id="IPR025493">
    <property type="entry name" value="DUF4384"/>
</dbReference>
<dbReference type="Pfam" id="PF14326">
    <property type="entry name" value="DUF4384"/>
    <property type="match status" value="1"/>
</dbReference>